<protein>
    <submittedName>
        <fullName evidence="1">Uncharacterized protein</fullName>
    </submittedName>
</protein>
<proteinExistence type="predicted"/>
<name>A0A8S5R881_9VIRU</name>
<reference evidence="1" key="1">
    <citation type="journal article" date="2021" name="Proc. Natl. Acad. Sci. U.S.A.">
        <title>A Catalog of Tens of Thousands of Viruses from Human Metagenomes Reveals Hidden Associations with Chronic Diseases.</title>
        <authorList>
            <person name="Tisza M.J."/>
            <person name="Buck C.B."/>
        </authorList>
    </citation>
    <scope>NUCLEOTIDE SEQUENCE</scope>
    <source>
        <strain evidence="1">Ct8MV80</strain>
    </source>
</reference>
<evidence type="ECO:0000313" key="1">
    <source>
        <dbReference type="EMBL" id="DAE27346.1"/>
    </source>
</evidence>
<organism evidence="1">
    <name type="scientific">virus sp. ct8MV80</name>
    <dbReference type="NCBI Taxonomy" id="2826793"/>
    <lineage>
        <taxon>Viruses</taxon>
    </lineage>
</organism>
<dbReference type="EMBL" id="BK015835">
    <property type="protein sequence ID" value="DAE27346.1"/>
    <property type="molecule type" value="Genomic_DNA"/>
</dbReference>
<accession>A0A8S5R881</accession>
<sequence length="29" mass="3519">MINMYVHVVEKHCHKINISLHTMRGIWVE</sequence>